<evidence type="ECO:0000313" key="3">
    <source>
        <dbReference type="EMBL" id="SES51203.1"/>
    </source>
</evidence>
<reference evidence="4" key="1">
    <citation type="submission" date="2016-10" db="EMBL/GenBank/DDBJ databases">
        <authorList>
            <person name="Varghese N."/>
            <person name="Submissions S."/>
        </authorList>
    </citation>
    <scope>NUCLEOTIDE SEQUENCE [LARGE SCALE GENOMIC DNA]</scope>
    <source>
        <strain evidence="4">CGMCC 4.578</strain>
    </source>
</reference>
<keyword evidence="4" id="KW-1185">Reference proteome</keyword>
<dbReference type="RefSeq" id="WP_143087027.1">
    <property type="nucleotide sequence ID" value="NZ_FOFT01000027.1"/>
</dbReference>
<evidence type="ECO:0000256" key="2">
    <source>
        <dbReference type="SAM" id="Phobius"/>
    </source>
</evidence>
<evidence type="ECO:0000313" key="4">
    <source>
        <dbReference type="Proteomes" id="UP000199028"/>
    </source>
</evidence>
<feature type="transmembrane region" description="Helical" evidence="2">
    <location>
        <begin position="6"/>
        <end position="27"/>
    </location>
</feature>
<organism evidence="3 4">
    <name type="scientific">Lentzea flaviverrucosa</name>
    <dbReference type="NCBI Taxonomy" id="200379"/>
    <lineage>
        <taxon>Bacteria</taxon>
        <taxon>Bacillati</taxon>
        <taxon>Actinomycetota</taxon>
        <taxon>Actinomycetes</taxon>
        <taxon>Pseudonocardiales</taxon>
        <taxon>Pseudonocardiaceae</taxon>
        <taxon>Lentzea</taxon>
    </lineage>
</organism>
<dbReference type="AlphaFoldDB" id="A0A1H9XZT2"/>
<keyword evidence="2" id="KW-1133">Transmembrane helix</keyword>
<protein>
    <submittedName>
        <fullName evidence="3">Uncharacterized protein</fullName>
    </submittedName>
</protein>
<feature type="compositionally biased region" description="Pro residues" evidence="1">
    <location>
        <begin position="75"/>
        <end position="86"/>
    </location>
</feature>
<gene>
    <name evidence="3" type="ORF">SAMN05216195_12719</name>
</gene>
<dbReference type="EMBL" id="FOFT01000027">
    <property type="protein sequence ID" value="SES51203.1"/>
    <property type="molecule type" value="Genomic_DNA"/>
</dbReference>
<sequence>MPEFFYGVCQVLGVIFLGLALLLVIVLPGSRTAEDKQITMHALGELVKQVLVTVPQLVGKLGVSIRDVFRSGALPPEPAPQLPPEPKNNDQLPNPPGP</sequence>
<name>A0A1H9XZT2_9PSEU</name>
<evidence type="ECO:0000256" key="1">
    <source>
        <dbReference type="SAM" id="MobiDB-lite"/>
    </source>
</evidence>
<keyword evidence="2" id="KW-0472">Membrane</keyword>
<accession>A0A1H9XZT2</accession>
<feature type="region of interest" description="Disordered" evidence="1">
    <location>
        <begin position="72"/>
        <end position="98"/>
    </location>
</feature>
<keyword evidence="2" id="KW-0812">Transmembrane</keyword>
<proteinExistence type="predicted"/>
<dbReference type="Proteomes" id="UP000199028">
    <property type="component" value="Unassembled WGS sequence"/>
</dbReference>